<dbReference type="InterPro" id="IPR041569">
    <property type="entry name" value="AAA_lid_3"/>
</dbReference>
<dbReference type="RefSeq" id="XP_029021748.1">
    <property type="nucleotide sequence ID" value="XM_029165915.3"/>
</dbReference>
<dbReference type="GeneID" id="114864907"/>
<proteinExistence type="inferred from homology"/>
<dbReference type="InterPro" id="IPR027417">
    <property type="entry name" value="P-loop_NTPase"/>
</dbReference>
<evidence type="ECO:0000256" key="4">
    <source>
        <dbReference type="RuleBase" id="RU003651"/>
    </source>
</evidence>
<dbReference type="GO" id="GO:0005524">
    <property type="term" value="F:ATP binding"/>
    <property type="evidence" value="ECO:0007669"/>
    <property type="project" value="UniProtKB-KW"/>
</dbReference>
<dbReference type="GO" id="GO:0016887">
    <property type="term" value="F:ATP hydrolysis activity"/>
    <property type="evidence" value="ECO:0007669"/>
    <property type="project" value="InterPro"/>
</dbReference>
<sequence>MDGIEQLRDVTVLAATNRPDMIDKALMRPGRLDRIVYVPLPDAPTRREIFSLQLRNMPVAPDVSVDDLVTRTNKYSGAEIAAVCREAALLALQEDIKVERVHARHFEGALDHVKPRIPDSLIQSYINYQQQHSSMCFF</sequence>
<keyword evidence="5" id="KW-1185">Reference proteome</keyword>
<dbReference type="Gene3D" id="3.40.50.300">
    <property type="entry name" value="P-loop containing nucleotide triphosphate hydrolases"/>
    <property type="match status" value="1"/>
</dbReference>
<dbReference type="FunFam" id="1.10.8.60:FF:000069">
    <property type="entry name" value="spermatogenesis-associated protein 5 isoform X1"/>
    <property type="match status" value="1"/>
</dbReference>
<keyword evidence="1" id="KW-0677">Repeat</keyword>
<dbReference type="GO" id="GO:0005737">
    <property type="term" value="C:cytoplasm"/>
    <property type="evidence" value="ECO:0007669"/>
    <property type="project" value="TreeGrafter"/>
</dbReference>
<accession>A0A6P7NUY2</accession>
<evidence type="ECO:0000256" key="2">
    <source>
        <dbReference type="ARBA" id="ARBA00022741"/>
    </source>
</evidence>
<dbReference type="Pfam" id="PF00004">
    <property type="entry name" value="AAA"/>
    <property type="match status" value="1"/>
</dbReference>
<dbReference type="InterPro" id="IPR003960">
    <property type="entry name" value="ATPase_AAA_CS"/>
</dbReference>
<protein>
    <submittedName>
        <fullName evidence="6">Ribosome biogenesis protein SPATA5-like isoform X1</fullName>
    </submittedName>
</protein>
<name>A0A6P7NUY2_BETSP</name>
<dbReference type="PROSITE" id="PS00674">
    <property type="entry name" value="AAA"/>
    <property type="match status" value="1"/>
</dbReference>
<dbReference type="PANTHER" id="PTHR23077">
    <property type="entry name" value="AAA-FAMILY ATPASE"/>
    <property type="match status" value="1"/>
</dbReference>
<evidence type="ECO:0000256" key="1">
    <source>
        <dbReference type="ARBA" id="ARBA00022737"/>
    </source>
</evidence>
<evidence type="ECO:0000313" key="6">
    <source>
        <dbReference type="RefSeq" id="XP_029021748.1"/>
    </source>
</evidence>
<gene>
    <name evidence="6" type="primary">LOC114864907</name>
</gene>
<evidence type="ECO:0000313" key="5">
    <source>
        <dbReference type="Proteomes" id="UP000515150"/>
    </source>
</evidence>
<dbReference type="AlphaFoldDB" id="A0A6P7NUY2"/>
<dbReference type="Gene3D" id="1.10.8.60">
    <property type="match status" value="1"/>
</dbReference>
<keyword evidence="2 4" id="KW-0547">Nucleotide-binding</keyword>
<keyword evidence="3 4" id="KW-0067">ATP-binding</keyword>
<dbReference type="Pfam" id="PF17862">
    <property type="entry name" value="AAA_lid_3"/>
    <property type="match status" value="1"/>
</dbReference>
<dbReference type="Proteomes" id="UP000515150">
    <property type="component" value="Chromosome 10"/>
</dbReference>
<dbReference type="InterPro" id="IPR003959">
    <property type="entry name" value="ATPase_AAA_core"/>
</dbReference>
<dbReference type="PANTHER" id="PTHR23077:SF27">
    <property type="entry name" value="ATPASE FAMILY GENE 2 PROTEIN HOMOLOG A"/>
    <property type="match status" value="1"/>
</dbReference>
<dbReference type="InterPro" id="IPR050168">
    <property type="entry name" value="AAA_ATPase_domain"/>
</dbReference>
<organism evidence="5 6">
    <name type="scientific">Betta splendens</name>
    <name type="common">Siamese fighting fish</name>
    <dbReference type="NCBI Taxonomy" id="158456"/>
    <lineage>
        <taxon>Eukaryota</taxon>
        <taxon>Metazoa</taxon>
        <taxon>Chordata</taxon>
        <taxon>Craniata</taxon>
        <taxon>Vertebrata</taxon>
        <taxon>Euteleostomi</taxon>
        <taxon>Actinopterygii</taxon>
        <taxon>Neopterygii</taxon>
        <taxon>Teleostei</taxon>
        <taxon>Neoteleostei</taxon>
        <taxon>Acanthomorphata</taxon>
        <taxon>Anabantaria</taxon>
        <taxon>Anabantiformes</taxon>
        <taxon>Anabantoidei</taxon>
        <taxon>Osphronemidae</taxon>
        <taxon>Betta</taxon>
    </lineage>
</organism>
<reference evidence="6" key="1">
    <citation type="submission" date="2025-08" db="UniProtKB">
        <authorList>
            <consortium name="RefSeq"/>
        </authorList>
    </citation>
    <scope>IDENTIFICATION</scope>
</reference>
<dbReference type="KEGG" id="bspl:114864907"/>
<comment type="similarity">
    <text evidence="4">Belongs to the AAA ATPase family.</text>
</comment>
<dbReference type="OrthoDB" id="27435at2759"/>
<evidence type="ECO:0000256" key="3">
    <source>
        <dbReference type="ARBA" id="ARBA00022840"/>
    </source>
</evidence>
<dbReference type="SUPFAM" id="SSF52540">
    <property type="entry name" value="P-loop containing nucleoside triphosphate hydrolases"/>
    <property type="match status" value="1"/>
</dbReference>